<dbReference type="InterPro" id="IPR007867">
    <property type="entry name" value="GMC_OxRtase_C"/>
</dbReference>
<accession>A0ABM9X9M4</accession>
<proteinExistence type="inferred from homology"/>
<protein>
    <submittedName>
        <fullName evidence="6">Oxidoreductase, GMC family protein</fullName>
    </submittedName>
</protein>
<name>A0ABM9X9M4_9RHOB</name>
<keyword evidence="3" id="KW-0285">Flavoprotein</keyword>
<evidence type="ECO:0000256" key="2">
    <source>
        <dbReference type="ARBA" id="ARBA00010790"/>
    </source>
</evidence>
<feature type="domain" description="Glucose-methanol-choline oxidoreductase N-terminal" evidence="5">
    <location>
        <begin position="295"/>
        <end position="309"/>
    </location>
</feature>
<evidence type="ECO:0000313" key="7">
    <source>
        <dbReference type="Proteomes" id="UP000003257"/>
    </source>
</evidence>
<dbReference type="SUPFAM" id="SSF54373">
    <property type="entry name" value="FAD-linked reductases, C-terminal domain"/>
    <property type="match status" value="1"/>
</dbReference>
<comment type="similarity">
    <text evidence="2">Belongs to the GMC oxidoreductase family.</text>
</comment>
<dbReference type="PANTHER" id="PTHR11552:SF147">
    <property type="entry name" value="CHOLINE DEHYDROGENASE, MITOCHONDRIAL"/>
    <property type="match status" value="1"/>
</dbReference>
<dbReference type="PIRSF" id="PIRSF000137">
    <property type="entry name" value="Alcohol_oxidase"/>
    <property type="match status" value="1"/>
</dbReference>
<dbReference type="SUPFAM" id="SSF51905">
    <property type="entry name" value="FAD/NAD(P)-binding domain"/>
    <property type="match status" value="1"/>
</dbReference>
<evidence type="ECO:0000256" key="1">
    <source>
        <dbReference type="ARBA" id="ARBA00001974"/>
    </source>
</evidence>
<evidence type="ECO:0000313" key="6">
    <source>
        <dbReference type="EMBL" id="EDQ06209.1"/>
    </source>
</evidence>
<evidence type="ECO:0000256" key="4">
    <source>
        <dbReference type="ARBA" id="ARBA00022827"/>
    </source>
</evidence>
<dbReference type="PANTHER" id="PTHR11552">
    <property type="entry name" value="GLUCOSE-METHANOL-CHOLINE GMC OXIDOREDUCTASE"/>
    <property type="match status" value="1"/>
</dbReference>
<sequence>MGPVRFIYGRDCDPPPGALPLSGQEAGQGICEGATMNDETQLEGRYDYIIVGAGTAGCVLANRLSADPANNVLLLEAGGNDNYHWVKVPVGYLYCIGNPRTDWMMKTAPEPGLNGRSLAYPRGKVLGGCSSVNGMIYMRGQAADYDHWRQLGNTGWSWDDVLPYFLKSEDHHAGGTDMHQSGGEWKVSKQRLRWDILEAVQEGAREFGIEPRADFNDGDNEGSGFFEVNQHGGVRWNTARGFLRPAMKRPNLRVMTHAHTEGLILEGKRVTGVRFTHKGRALQAMAEGEVILAAGAINSPKILELSGIGQSDFLGGMGITTLHDLPGVGENLQDHLQIRTVYKVQNAKTLNTMTHSLWGKGRMGLEYLMRRSGPLAMAPSQFGMFTKSDPALETPDLEYHVQPLSTDKLGDPLHPFPAITVSVCNLRPESIGSCHLTSRDSAVQPDIRLNYLSTESDKRVAVTAMKQARHIMTAKALHPYAPEEILPGPAVQSDEDLLSKARDIATTIFHPVGTCKMGSDPMAVVDTDLRVHGLSGLRVVDASIMPKIVSGNTASPTVMIAEKAADAILAGR</sequence>
<dbReference type="Gene3D" id="3.30.560.10">
    <property type="entry name" value="Glucose Oxidase, domain 3"/>
    <property type="match status" value="1"/>
</dbReference>
<reference evidence="6 7" key="1">
    <citation type="submission" date="2007-11" db="EMBL/GenBank/DDBJ databases">
        <authorList>
            <person name="Wagner-Dobler I."/>
            <person name="Ferriera S."/>
            <person name="Johnson J."/>
            <person name="Kravitz S."/>
            <person name="Beeson K."/>
            <person name="Sutton G."/>
            <person name="Rogers Y.-H."/>
            <person name="Friedman R."/>
            <person name="Frazier M."/>
            <person name="Venter J.C."/>
        </authorList>
    </citation>
    <scope>NUCLEOTIDE SEQUENCE [LARGE SCALE GENOMIC DNA]</scope>
    <source>
        <strain evidence="6 7">HEL-45</strain>
    </source>
</reference>
<dbReference type="PROSITE" id="PS00624">
    <property type="entry name" value="GMC_OXRED_2"/>
    <property type="match status" value="1"/>
</dbReference>
<evidence type="ECO:0000259" key="5">
    <source>
        <dbReference type="PROSITE" id="PS00624"/>
    </source>
</evidence>
<dbReference type="Pfam" id="PF00732">
    <property type="entry name" value="GMC_oxred_N"/>
    <property type="match status" value="1"/>
</dbReference>
<comment type="cofactor">
    <cofactor evidence="1">
        <name>FAD</name>
        <dbReference type="ChEBI" id="CHEBI:57692"/>
    </cofactor>
</comment>
<keyword evidence="7" id="KW-1185">Reference proteome</keyword>
<gene>
    <name evidence="6" type="ORF">OIHEL45_05325</name>
</gene>
<evidence type="ECO:0000256" key="3">
    <source>
        <dbReference type="ARBA" id="ARBA00022630"/>
    </source>
</evidence>
<dbReference type="InterPro" id="IPR000172">
    <property type="entry name" value="GMC_OxRdtase_N"/>
</dbReference>
<dbReference type="InterPro" id="IPR036188">
    <property type="entry name" value="FAD/NAD-bd_sf"/>
</dbReference>
<organism evidence="6 7">
    <name type="scientific">Sulfitobacter indolifex HEL-45</name>
    <dbReference type="NCBI Taxonomy" id="391624"/>
    <lineage>
        <taxon>Bacteria</taxon>
        <taxon>Pseudomonadati</taxon>
        <taxon>Pseudomonadota</taxon>
        <taxon>Alphaproteobacteria</taxon>
        <taxon>Rhodobacterales</taxon>
        <taxon>Roseobacteraceae</taxon>
        <taxon>Sulfitobacter</taxon>
    </lineage>
</organism>
<dbReference type="Gene3D" id="3.50.50.60">
    <property type="entry name" value="FAD/NAD(P)-binding domain"/>
    <property type="match status" value="1"/>
</dbReference>
<dbReference type="InterPro" id="IPR012132">
    <property type="entry name" value="GMC_OxRdtase"/>
</dbReference>
<dbReference type="Pfam" id="PF05199">
    <property type="entry name" value="GMC_oxred_C"/>
    <property type="match status" value="1"/>
</dbReference>
<dbReference type="EMBL" id="ABID01000001">
    <property type="protein sequence ID" value="EDQ06209.1"/>
    <property type="molecule type" value="Genomic_DNA"/>
</dbReference>
<dbReference type="Proteomes" id="UP000003257">
    <property type="component" value="Unassembled WGS sequence"/>
</dbReference>
<comment type="caution">
    <text evidence="6">The sequence shown here is derived from an EMBL/GenBank/DDBJ whole genome shotgun (WGS) entry which is preliminary data.</text>
</comment>
<keyword evidence="4" id="KW-0274">FAD</keyword>